<protein>
    <submittedName>
        <fullName evidence="1">Uncharacterized protein</fullName>
    </submittedName>
</protein>
<dbReference type="Proteomes" id="UP000569092">
    <property type="component" value="Unassembled WGS sequence"/>
</dbReference>
<sequence>MTLLAANLHAQVQSKHPDTSLGFNSQPVLYVVAAGPQSEKFSRQIGLLSKRSDIMTALHLVIVPDTTTFLTMGWPPGLSIKMPDQRTREAVTKRFGSIEGKHELLVVLVDKRGCTRTVSHDPVTAERIRALLE</sequence>
<dbReference type="AlphaFoldDB" id="A0A7W8J7K8"/>
<proteinExistence type="predicted"/>
<dbReference type="EMBL" id="JACHDZ010000003">
    <property type="protein sequence ID" value="MBB5344079.1"/>
    <property type="molecule type" value="Genomic_DNA"/>
</dbReference>
<organism evidence="1 2">
    <name type="scientific">Tunturiibacter lichenicola</name>
    <dbReference type="NCBI Taxonomy" id="2051959"/>
    <lineage>
        <taxon>Bacteria</taxon>
        <taxon>Pseudomonadati</taxon>
        <taxon>Acidobacteriota</taxon>
        <taxon>Terriglobia</taxon>
        <taxon>Terriglobales</taxon>
        <taxon>Acidobacteriaceae</taxon>
        <taxon>Tunturiibacter</taxon>
    </lineage>
</organism>
<reference evidence="1 2" key="1">
    <citation type="submission" date="2020-08" db="EMBL/GenBank/DDBJ databases">
        <title>Genomic Encyclopedia of Type Strains, Phase IV (KMG-V): Genome sequencing to study the core and pangenomes of soil and plant-associated prokaryotes.</title>
        <authorList>
            <person name="Whitman W."/>
        </authorList>
    </citation>
    <scope>NUCLEOTIDE SEQUENCE [LARGE SCALE GENOMIC DNA]</scope>
    <source>
        <strain evidence="1 2">M8US30</strain>
    </source>
</reference>
<comment type="caution">
    <text evidence="1">The sequence shown here is derived from an EMBL/GenBank/DDBJ whole genome shotgun (WGS) entry which is preliminary data.</text>
</comment>
<evidence type="ECO:0000313" key="2">
    <source>
        <dbReference type="Proteomes" id="UP000569092"/>
    </source>
</evidence>
<gene>
    <name evidence="1" type="ORF">HDF10_002058</name>
</gene>
<evidence type="ECO:0000313" key="1">
    <source>
        <dbReference type="EMBL" id="MBB5344079.1"/>
    </source>
</evidence>
<accession>A0A7W8J7K8</accession>
<name>A0A7W8J7K8_9BACT</name>